<accession>A0A399G9D9</accession>
<dbReference type="AlphaFoldDB" id="A0A399G9D9"/>
<feature type="transmembrane region" description="Helical" evidence="2">
    <location>
        <begin position="56"/>
        <end position="75"/>
    </location>
</feature>
<keyword evidence="2" id="KW-1133">Transmembrane helix</keyword>
<reference evidence="3" key="1">
    <citation type="submission" date="2020-10" db="EMBL/GenBank/DDBJ databases">
        <title>De novo genome project of the cellulose decomposer Thermobifida halotolerans type strain.</title>
        <authorList>
            <person name="Nagy I."/>
            <person name="Horvath B."/>
            <person name="Kukolya J."/>
            <person name="Nagy I."/>
            <person name="Orsini M."/>
        </authorList>
    </citation>
    <scope>NUCLEOTIDE SEQUENCE</scope>
    <source>
        <strain evidence="3">DSM 44931</strain>
    </source>
</reference>
<evidence type="ECO:0000256" key="2">
    <source>
        <dbReference type="SAM" id="Phobius"/>
    </source>
</evidence>
<keyword evidence="2" id="KW-0812">Transmembrane</keyword>
<gene>
    <name evidence="3" type="ORF">NI17_011475</name>
</gene>
<name>A0A399G9D9_9ACTN</name>
<dbReference type="OrthoDB" id="9957610at2"/>
<dbReference type="RefSeq" id="WP_068693934.1">
    <property type="nucleotide sequence ID" value="NZ_CP063196.1"/>
</dbReference>
<organism evidence="3 4">
    <name type="scientific">Thermobifida halotolerans</name>
    <dbReference type="NCBI Taxonomy" id="483545"/>
    <lineage>
        <taxon>Bacteria</taxon>
        <taxon>Bacillati</taxon>
        <taxon>Actinomycetota</taxon>
        <taxon>Actinomycetes</taxon>
        <taxon>Streptosporangiales</taxon>
        <taxon>Nocardiopsidaceae</taxon>
        <taxon>Thermobifida</taxon>
    </lineage>
</organism>
<proteinExistence type="predicted"/>
<feature type="region of interest" description="Disordered" evidence="1">
    <location>
        <begin position="88"/>
        <end position="117"/>
    </location>
</feature>
<feature type="transmembrane region" description="Helical" evidence="2">
    <location>
        <begin position="31"/>
        <end position="50"/>
    </location>
</feature>
<evidence type="ECO:0000313" key="3">
    <source>
        <dbReference type="EMBL" id="UOE21658.1"/>
    </source>
</evidence>
<protein>
    <submittedName>
        <fullName evidence="3">Uncharacterized protein</fullName>
    </submittedName>
</protein>
<evidence type="ECO:0000256" key="1">
    <source>
        <dbReference type="SAM" id="MobiDB-lite"/>
    </source>
</evidence>
<dbReference type="KEGG" id="thao:NI17_011475"/>
<feature type="region of interest" description="Disordered" evidence="1">
    <location>
        <begin position="1"/>
        <end position="21"/>
    </location>
</feature>
<sequence length="117" mass="12490">MMSPKDRQRHGGDTADISASEERYSHWGRPISWVAVSLMLVGFAVGGVGLTLGPPVWIVVVIGAVISVIGGVIAYSTDIFKDTGVTEEPVDYHDDSAEHGDHSLGEDEDRGGGRRLT</sequence>
<dbReference type="EMBL" id="CP063196">
    <property type="protein sequence ID" value="UOE21658.1"/>
    <property type="molecule type" value="Genomic_DNA"/>
</dbReference>
<keyword evidence="2" id="KW-0472">Membrane</keyword>
<dbReference type="Proteomes" id="UP000265719">
    <property type="component" value="Chromosome"/>
</dbReference>
<feature type="compositionally biased region" description="Basic and acidic residues" evidence="1">
    <location>
        <begin position="90"/>
        <end position="105"/>
    </location>
</feature>
<feature type="compositionally biased region" description="Basic and acidic residues" evidence="1">
    <location>
        <begin position="1"/>
        <end position="13"/>
    </location>
</feature>
<keyword evidence="4" id="KW-1185">Reference proteome</keyword>
<evidence type="ECO:0000313" key="4">
    <source>
        <dbReference type="Proteomes" id="UP000265719"/>
    </source>
</evidence>